<evidence type="ECO:0000313" key="3">
    <source>
        <dbReference type="WBParaSite" id="maker-uti_cns_0002460-snap-gene-0.11-mRNA-1"/>
    </source>
</evidence>
<dbReference type="Gene3D" id="4.10.640.10">
    <property type="entry name" value="Ribosomal protein S18"/>
    <property type="match status" value="1"/>
</dbReference>
<accession>A0A1I8GMM3</accession>
<dbReference type="GO" id="GO:0003735">
    <property type="term" value="F:structural constituent of ribosome"/>
    <property type="evidence" value="ECO:0007669"/>
    <property type="project" value="InterPro"/>
</dbReference>
<organism evidence="2 3">
    <name type="scientific">Macrostomum lignano</name>
    <dbReference type="NCBI Taxonomy" id="282301"/>
    <lineage>
        <taxon>Eukaryota</taxon>
        <taxon>Metazoa</taxon>
        <taxon>Spiralia</taxon>
        <taxon>Lophotrochozoa</taxon>
        <taxon>Platyhelminthes</taxon>
        <taxon>Rhabditophora</taxon>
        <taxon>Macrostomorpha</taxon>
        <taxon>Macrostomida</taxon>
        <taxon>Macrostomidae</taxon>
        <taxon>Macrostomum</taxon>
    </lineage>
</organism>
<reference evidence="3" key="1">
    <citation type="submission" date="2016-11" db="UniProtKB">
        <authorList>
            <consortium name="WormBaseParasite"/>
        </authorList>
    </citation>
    <scope>IDENTIFICATION</scope>
</reference>
<dbReference type="PANTHER" id="PTHR13329">
    <property type="entry name" value="MITOCHONDRIAL RIBOSOMAL PROTEIN S18B"/>
    <property type="match status" value="1"/>
</dbReference>
<dbReference type="WBParaSite" id="maker-uti_cns_0002460-snap-gene-0.11-mRNA-1">
    <property type="protein sequence ID" value="maker-uti_cns_0002460-snap-gene-0.11-mRNA-1"/>
    <property type="gene ID" value="maker-uti_cns_0002460-snap-gene-0.11"/>
</dbReference>
<dbReference type="PANTHER" id="PTHR13329:SF2">
    <property type="entry name" value="SMALL RIBOSOMAL SUBUNIT PROTEIN MS40"/>
    <property type="match status" value="1"/>
</dbReference>
<proteinExistence type="predicted"/>
<dbReference type="GO" id="GO:0032543">
    <property type="term" value="P:mitochondrial translation"/>
    <property type="evidence" value="ECO:0007669"/>
    <property type="project" value="InterPro"/>
</dbReference>
<dbReference type="SUPFAM" id="SSF46911">
    <property type="entry name" value="Ribosomal protein S18"/>
    <property type="match status" value="1"/>
</dbReference>
<evidence type="ECO:0000256" key="1">
    <source>
        <dbReference type="SAM" id="MobiDB-lite"/>
    </source>
</evidence>
<sequence>LQWSALRRILPAAQQPTLALPLPRLRLAQALCTQPSGDGEGVGTGRNKRLGSRNPPVKYAQYTPRTLDESLRYMASAAYKEVYGERPVWFHYRRNLRGSFEASKPRQRCFNTEGVYIRANPCPLCRDEYLVLDYRHSDLLVQFLDPQSGLLLGVGKVQVCKHQYDKLQLEVEKAFDSSYLEAPVPFRFYDYSLYSGGRPLPADPFGDYASGTSLPHAQELLIEPPLLDIQRPKMPDRYAMEVGMQQRLRKKYKGKPTRPQFSTAIDEYLDKQIDEGGLQKRQT</sequence>
<protein>
    <submittedName>
        <fullName evidence="3">ERIC3 protein</fullName>
    </submittedName>
</protein>
<dbReference type="GO" id="GO:0005739">
    <property type="term" value="C:mitochondrion"/>
    <property type="evidence" value="ECO:0007669"/>
    <property type="project" value="TreeGrafter"/>
</dbReference>
<name>A0A1I8GMM3_9PLAT</name>
<keyword evidence="2" id="KW-1185">Reference proteome</keyword>
<dbReference type="AlphaFoldDB" id="A0A1I8GMM3"/>
<dbReference type="Proteomes" id="UP000095280">
    <property type="component" value="Unplaced"/>
</dbReference>
<evidence type="ECO:0000313" key="2">
    <source>
        <dbReference type="Proteomes" id="UP000095280"/>
    </source>
</evidence>
<dbReference type="InterPro" id="IPR040054">
    <property type="entry name" value="MRPS18B"/>
</dbReference>
<feature type="region of interest" description="Disordered" evidence="1">
    <location>
        <begin position="36"/>
        <end position="59"/>
    </location>
</feature>
<dbReference type="InterPro" id="IPR036870">
    <property type="entry name" value="Ribosomal_bS18_sf"/>
</dbReference>